<dbReference type="GO" id="GO:0005975">
    <property type="term" value="P:carbohydrate metabolic process"/>
    <property type="evidence" value="ECO:0007669"/>
    <property type="project" value="InterPro"/>
</dbReference>
<evidence type="ECO:0000313" key="4">
    <source>
        <dbReference type="Proteomes" id="UP000296678"/>
    </source>
</evidence>
<feature type="domain" description="NodB homology" evidence="2">
    <location>
        <begin position="107"/>
        <end position="269"/>
    </location>
</feature>
<keyword evidence="1" id="KW-0732">Signal</keyword>
<organism evidence="3 4">
    <name type="scientific">Shigella flexneri serotype 5a (strain M90T)</name>
    <dbReference type="NCBI Taxonomy" id="1086030"/>
    <lineage>
        <taxon>Bacteria</taxon>
        <taxon>Pseudomonadati</taxon>
        <taxon>Pseudomonadota</taxon>
        <taxon>Gammaproteobacteria</taxon>
        <taxon>Enterobacterales</taxon>
        <taxon>Enterobacteriaceae</taxon>
        <taxon>Shigella</taxon>
    </lineage>
</organism>
<dbReference type="InterPro" id="IPR002509">
    <property type="entry name" value="NODB_dom"/>
</dbReference>
<name>A0A4P7TMX7_SHIFM</name>
<dbReference type="PANTHER" id="PTHR34216">
    <property type="match status" value="1"/>
</dbReference>
<proteinExistence type="predicted"/>
<reference evidence="4" key="1">
    <citation type="submission" date="2019-03" db="EMBL/GenBank/DDBJ databases">
        <title>Complete genome sequence and annotation of the laboratory reference strain Shigella flexneri 5a M90T and genome-wide transcription start site determination.</title>
        <authorList>
            <person name="Cervantes-Rivera R."/>
            <person name="Puhar A."/>
        </authorList>
    </citation>
    <scope>NUCLEOTIDE SEQUENCE [LARGE SCALE GENOMIC DNA]</scope>
    <source>
        <strain evidence="4">M90T / Serotype 5a</strain>
    </source>
</reference>
<dbReference type="PROSITE" id="PS51677">
    <property type="entry name" value="NODB"/>
    <property type="match status" value="1"/>
</dbReference>
<dbReference type="InterPro" id="IPR023854">
    <property type="entry name" value="PGA_deacetylase_PgaB"/>
</dbReference>
<dbReference type="Proteomes" id="UP000296678">
    <property type="component" value="Chromosome"/>
</dbReference>
<dbReference type="Pfam" id="PF01522">
    <property type="entry name" value="Polysacc_deac_1"/>
    <property type="match status" value="1"/>
</dbReference>
<dbReference type="InterPro" id="IPR051398">
    <property type="entry name" value="Polysacch_Deacetylase"/>
</dbReference>
<dbReference type="InterPro" id="IPR011330">
    <property type="entry name" value="Glyco_hydro/deAcase_b/a-brl"/>
</dbReference>
<protein>
    <submittedName>
        <fullName evidence="3">Poly-beta-1,6-N-acetyl-D-glucosamine N-deacetylase PgaB</fullName>
    </submittedName>
</protein>
<evidence type="ECO:0000259" key="2">
    <source>
        <dbReference type="PROSITE" id="PS51677"/>
    </source>
</evidence>
<evidence type="ECO:0000256" key="1">
    <source>
        <dbReference type="ARBA" id="ARBA00022729"/>
    </source>
</evidence>
<dbReference type="SUPFAM" id="SSF88713">
    <property type="entry name" value="Glycoside hydrolase/deacetylase"/>
    <property type="match status" value="1"/>
</dbReference>
<dbReference type="Gene3D" id="3.20.20.370">
    <property type="entry name" value="Glycoside hydrolase/deacetylase"/>
    <property type="match status" value="1"/>
</dbReference>
<dbReference type="NCBIfam" id="TIGR03938">
    <property type="entry name" value="deacetyl_PgaB"/>
    <property type="match status" value="1"/>
</dbReference>
<evidence type="ECO:0000313" key="3">
    <source>
        <dbReference type="EMBL" id="QCC32094.1"/>
    </source>
</evidence>
<dbReference type="AlphaFoldDB" id="A0A4P7TMX7"/>
<sequence>MLRNGNKYLLMLVSIIMLTACISQSRTSFIPPQDRESLLAEQPWPHNGFVAISWHNVEDEAADQRFMSVRTSALREQFAWLRENGYQPVSIAQIREAHRGGKPLPEKAVVLTFDDGYQSFYTRVFPILQAFQWPAVWAPVGSWVDTPVDEQVKFGDEMVDREYFATWQQVREVARSRLVEVASHTWNSHYGIQANSTGSLMPVYVNRAYFTDHARYETAAEYRERIRLDAVKMTEYLRTKAEVNPHVFVWPYGEANGIAIEGNAANLLI</sequence>
<dbReference type="EMBL" id="CP037923">
    <property type="protein sequence ID" value="QCC32094.1"/>
    <property type="molecule type" value="Genomic_DNA"/>
</dbReference>
<accession>A0A4P7TMX7</accession>
<dbReference type="GO" id="GO:0043708">
    <property type="term" value="P:cell adhesion involved in biofilm formation"/>
    <property type="evidence" value="ECO:0007669"/>
    <property type="project" value="InterPro"/>
</dbReference>
<gene>
    <name evidence="3" type="primary">pgaB</name>
    <name evidence="3" type="ORF">EKN05_011170</name>
</gene>
<dbReference type="PANTHER" id="PTHR34216:SF7">
    <property type="entry name" value="POLY-BETA-1,6-N-ACETYL-D-GLUCOSAMINE N-DEACETYLASE"/>
    <property type="match status" value="1"/>
</dbReference>
<dbReference type="PROSITE" id="PS51257">
    <property type="entry name" value="PROKAR_LIPOPROTEIN"/>
    <property type="match status" value="1"/>
</dbReference>
<dbReference type="GO" id="GO:0016810">
    <property type="term" value="F:hydrolase activity, acting on carbon-nitrogen (but not peptide) bonds"/>
    <property type="evidence" value="ECO:0007669"/>
    <property type="project" value="InterPro"/>
</dbReference>